<evidence type="ECO:0000256" key="7">
    <source>
        <dbReference type="ARBA" id="ARBA00023157"/>
    </source>
</evidence>
<keyword evidence="5" id="KW-0186">Copper</keyword>
<keyword evidence="13" id="KW-1185">Reference proteome</keyword>
<evidence type="ECO:0000313" key="12">
    <source>
        <dbReference type="EMBL" id="KYN33500.1"/>
    </source>
</evidence>
<dbReference type="PANTHER" id="PTHR10157">
    <property type="entry name" value="DOPAMINE BETA HYDROXYLASE RELATED"/>
    <property type="match status" value="1"/>
</dbReference>
<gene>
    <name evidence="12" type="ORF">ALC56_12212</name>
</gene>
<organism evidence="12 13">
    <name type="scientific">Trachymyrmex septentrionalis</name>
    <dbReference type="NCBI Taxonomy" id="34720"/>
    <lineage>
        <taxon>Eukaryota</taxon>
        <taxon>Metazoa</taxon>
        <taxon>Ecdysozoa</taxon>
        <taxon>Arthropoda</taxon>
        <taxon>Hexapoda</taxon>
        <taxon>Insecta</taxon>
        <taxon>Pterygota</taxon>
        <taxon>Neoptera</taxon>
        <taxon>Endopterygota</taxon>
        <taxon>Hymenoptera</taxon>
        <taxon>Apocrita</taxon>
        <taxon>Aculeata</taxon>
        <taxon>Formicoidea</taxon>
        <taxon>Formicidae</taxon>
        <taxon>Myrmicinae</taxon>
        <taxon>Trachymyrmex</taxon>
    </lineage>
</organism>
<keyword evidence="4" id="KW-0560">Oxidoreductase</keyword>
<dbReference type="GO" id="GO:0042421">
    <property type="term" value="P:norepinephrine biosynthetic process"/>
    <property type="evidence" value="ECO:0007669"/>
    <property type="project" value="TreeGrafter"/>
</dbReference>
<name>A0A195EYX4_9HYME</name>
<dbReference type="GO" id="GO:0004500">
    <property type="term" value="F:dopamine beta-monooxygenase activity"/>
    <property type="evidence" value="ECO:0007669"/>
    <property type="project" value="InterPro"/>
</dbReference>
<dbReference type="EMBL" id="KQ981905">
    <property type="protein sequence ID" value="KYN33500.1"/>
    <property type="molecule type" value="Genomic_DNA"/>
</dbReference>
<dbReference type="FunFam" id="2.60.120.310:FF:000004">
    <property type="entry name" value="DBH-like monooxygenase protein 1"/>
    <property type="match status" value="1"/>
</dbReference>
<dbReference type="CDD" id="cd09631">
    <property type="entry name" value="DOMON_DOH"/>
    <property type="match status" value="1"/>
</dbReference>
<accession>A0A195EYX4</accession>
<dbReference type="InterPro" id="IPR024548">
    <property type="entry name" value="Cu2_monoox_C"/>
</dbReference>
<evidence type="ECO:0000259" key="11">
    <source>
        <dbReference type="SMART" id="SM00664"/>
    </source>
</evidence>
<keyword evidence="3" id="KW-0479">Metal-binding</keyword>
<reference evidence="12 13" key="1">
    <citation type="submission" date="2016-03" db="EMBL/GenBank/DDBJ databases">
        <title>Trachymyrmex septentrionalis WGS genome.</title>
        <authorList>
            <person name="Nygaard S."/>
            <person name="Hu H."/>
            <person name="Boomsma J."/>
            <person name="Zhang G."/>
        </authorList>
    </citation>
    <scope>NUCLEOTIDE SEQUENCE [LARGE SCALE GENOMIC DNA]</scope>
    <source>
        <strain evidence="12">Tsep2-gDNA-1</strain>
        <tissue evidence="12">Whole body</tissue>
    </source>
</reference>
<dbReference type="GO" id="GO:0005507">
    <property type="term" value="F:copper ion binding"/>
    <property type="evidence" value="ECO:0007669"/>
    <property type="project" value="InterPro"/>
</dbReference>
<dbReference type="GO" id="GO:0030667">
    <property type="term" value="C:secretory granule membrane"/>
    <property type="evidence" value="ECO:0007669"/>
    <property type="project" value="TreeGrafter"/>
</dbReference>
<feature type="chain" id="PRO_5008271068" evidence="10">
    <location>
        <begin position="19"/>
        <end position="996"/>
    </location>
</feature>
<dbReference type="GO" id="GO:0006589">
    <property type="term" value="P:octopamine biosynthetic process"/>
    <property type="evidence" value="ECO:0007669"/>
    <property type="project" value="TreeGrafter"/>
</dbReference>
<evidence type="ECO:0000256" key="6">
    <source>
        <dbReference type="ARBA" id="ARBA00023033"/>
    </source>
</evidence>
<dbReference type="SUPFAM" id="SSF49742">
    <property type="entry name" value="PHM/PNGase F"/>
    <property type="match status" value="2"/>
</dbReference>
<dbReference type="Proteomes" id="UP000078541">
    <property type="component" value="Unassembled WGS sequence"/>
</dbReference>
<dbReference type="InterPro" id="IPR000945">
    <property type="entry name" value="DBH-like"/>
</dbReference>
<dbReference type="InterPro" id="IPR005018">
    <property type="entry name" value="DOMON_domain"/>
</dbReference>
<dbReference type="PANTHER" id="PTHR10157:SF23">
    <property type="entry name" value="MOXD1 HOMOLOG 1"/>
    <property type="match status" value="1"/>
</dbReference>
<keyword evidence="8" id="KW-0325">Glycoprotein</keyword>
<dbReference type="STRING" id="34720.A0A195EYX4"/>
<dbReference type="GO" id="GO:0042420">
    <property type="term" value="P:dopamine catabolic process"/>
    <property type="evidence" value="ECO:0007669"/>
    <property type="project" value="TreeGrafter"/>
</dbReference>
<evidence type="ECO:0000256" key="9">
    <source>
        <dbReference type="SAM" id="MobiDB-lite"/>
    </source>
</evidence>
<evidence type="ECO:0000256" key="2">
    <source>
        <dbReference type="ARBA" id="ARBA00010676"/>
    </source>
</evidence>
<evidence type="ECO:0000256" key="3">
    <source>
        <dbReference type="ARBA" id="ARBA00022723"/>
    </source>
</evidence>
<dbReference type="GO" id="GO:0005615">
    <property type="term" value="C:extracellular space"/>
    <property type="evidence" value="ECO:0007669"/>
    <property type="project" value="TreeGrafter"/>
</dbReference>
<evidence type="ECO:0000313" key="13">
    <source>
        <dbReference type="Proteomes" id="UP000078541"/>
    </source>
</evidence>
<sequence>MLLLRVIVTLVACWIVKCDLLDLYVQHMDETMRTTLYRNKRHPMDPVSRRIKRSLEEDKPLFRFNYFKKQRLNVDENWVNQWKAKNKIVPYENDILDFPNKLEGNVNSNQHEIFPTLNSKHSERTSAVSEDAAENSQLNISQIPITEEREETSEVGLIIEGNQSNEELTVKAPEFEEFPEEMESEDNSQFEIISENEQINPNPFRPSFKRRPWDSRMTKKYFPEKPAKEPRKAKNYVKDEAAVRFRRNANDLSNEGRRWNFTRYEKMDENGTVILEWDPSDEKKIIFRVTGETRGYIGIGFNEKISMEGADILLIWVDDATNLTYVLTFQRWLDAPAAKDTRTVCGYKGCVREFAWPSAIVCEDRRREDEGRGPRGAQSRPPDIVGGGAVCESSSIAAEKDETVVLSPMNEPAMLHAYRDLHGVERNAAPVIDVSQDVEVISGTQNGNRTVVTFARKWKTCDHQDHELTSDTIKVLWALHKEDPILNTAAWHGQTRGGKTLRLRTAAAHSPPQEGSDIRHWDVKLTRFEVTNTTNTIYWCKIFKPSLNKKHHMIGYTPLIEKGNEDLVHHIILYECTSPMLGKYTRMAGNHCYISAVPKEWNSCLQPVLAWARGSKGEWMPEHVGIPIAEQSENSYYMLEVHYNNLMLKNVNDSSGVRLHLTEKLRPQEAGILVTGVAVSPLHLIPPQRKEYATVGYCTSACTRKMFPEDGINIVSVVLHSHLAGRRLGLKHIRKGKELPRIVQDNHYDFDYQQSYTLEKEVKVLPGDELAAECIYGTLDRKKPTFGGYAVTQEMCLAFAVYYPKTPLAACYSMTPVKHLFKILAVTNFRGMTMDYLETLFLTNGSELISPSTKQLPSHSKSIEIDETIINEAKSALIAMKDHIEESEDDNIFTRLIIEDPIEFRGRTFAEHMMLMQWKDDLLAKPVEYNLYHGEHMTFCRKRDDQLVLRPNILNFPNYTALPEINTCELKSGSSKVFYIHWTNLVITVTALIAML</sequence>
<protein>
    <submittedName>
        <fullName evidence="12">MOXD1 like protein 1</fullName>
    </submittedName>
</protein>
<evidence type="ECO:0000256" key="8">
    <source>
        <dbReference type="ARBA" id="ARBA00023180"/>
    </source>
</evidence>
<dbReference type="Gene3D" id="2.60.120.310">
    <property type="entry name" value="Copper type II, ascorbate-dependent monooxygenase, N-terminal domain"/>
    <property type="match status" value="1"/>
</dbReference>
<feature type="region of interest" description="Disordered" evidence="9">
    <location>
        <begin position="365"/>
        <end position="384"/>
    </location>
</feature>
<keyword evidence="10" id="KW-0732">Signal</keyword>
<dbReference type="Pfam" id="PF03351">
    <property type="entry name" value="DOMON"/>
    <property type="match status" value="1"/>
</dbReference>
<proteinExistence type="inferred from homology"/>
<dbReference type="InterPro" id="IPR036939">
    <property type="entry name" value="Cu2_ascorb_mOase_N_sf"/>
</dbReference>
<dbReference type="Gene3D" id="2.60.120.230">
    <property type="match status" value="1"/>
</dbReference>
<evidence type="ECO:0000256" key="5">
    <source>
        <dbReference type="ARBA" id="ARBA00023008"/>
    </source>
</evidence>
<dbReference type="InterPro" id="IPR000323">
    <property type="entry name" value="Cu2_ascorb_mOase_N"/>
</dbReference>
<dbReference type="InterPro" id="IPR008977">
    <property type="entry name" value="PHM/PNGase_F_dom_sf"/>
</dbReference>
<evidence type="ECO:0000256" key="1">
    <source>
        <dbReference type="ARBA" id="ARBA00001973"/>
    </source>
</evidence>
<feature type="signal peptide" evidence="10">
    <location>
        <begin position="1"/>
        <end position="18"/>
    </location>
</feature>
<comment type="similarity">
    <text evidence="2">Belongs to the copper type II ascorbate-dependent monooxygenase family.</text>
</comment>
<comment type="cofactor">
    <cofactor evidence="1">
        <name>Cu(2+)</name>
        <dbReference type="ChEBI" id="CHEBI:29036"/>
    </cofactor>
</comment>
<keyword evidence="6" id="KW-0503">Monooxygenase</keyword>
<dbReference type="Pfam" id="PF01082">
    <property type="entry name" value="Cu2_monooxygen"/>
    <property type="match status" value="1"/>
</dbReference>
<dbReference type="InterPro" id="IPR014784">
    <property type="entry name" value="Cu2_ascorb_mOase-like_C"/>
</dbReference>
<keyword evidence="7" id="KW-1015">Disulfide bond</keyword>
<dbReference type="SMART" id="SM00664">
    <property type="entry name" value="DoH"/>
    <property type="match status" value="1"/>
</dbReference>
<dbReference type="AlphaFoldDB" id="A0A195EYX4"/>
<evidence type="ECO:0000256" key="4">
    <source>
        <dbReference type="ARBA" id="ARBA00023002"/>
    </source>
</evidence>
<feature type="domain" description="DOMON" evidence="11">
    <location>
        <begin position="296"/>
        <end position="480"/>
    </location>
</feature>
<dbReference type="FunFam" id="2.60.120.230:FF:000001">
    <property type="entry name" value="Monooxygenase, DBH-like 1"/>
    <property type="match status" value="1"/>
</dbReference>
<dbReference type="Pfam" id="PF03712">
    <property type="entry name" value="Cu2_monoox_C"/>
    <property type="match status" value="1"/>
</dbReference>
<dbReference type="InterPro" id="IPR045266">
    <property type="entry name" value="DOH_DOMON"/>
</dbReference>
<evidence type="ECO:0000256" key="10">
    <source>
        <dbReference type="SAM" id="SignalP"/>
    </source>
</evidence>